<evidence type="ECO:0000313" key="3">
    <source>
        <dbReference type="Proteomes" id="UP000264820"/>
    </source>
</evidence>
<dbReference type="AlphaFoldDB" id="A0A3Q2XGT8"/>
<feature type="compositionally biased region" description="Low complexity" evidence="1">
    <location>
        <begin position="488"/>
        <end position="497"/>
    </location>
</feature>
<feature type="region of interest" description="Disordered" evidence="1">
    <location>
        <begin position="724"/>
        <end position="749"/>
    </location>
</feature>
<dbReference type="GO" id="GO:0036297">
    <property type="term" value="P:interstrand cross-link repair"/>
    <property type="evidence" value="ECO:0007669"/>
    <property type="project" value="InterPro"/>
</dbReference>
<feature type="compositionally biased region" description="Basic and acidic residues" evidence="1">
    <location>
        <begin position="724"/>
        <end position="739"/>
    </location>
</feature>
<evidence type="ECO:0000256" key="1">
    <source>
        <dbReference type="SAM" id="MobiDB-lite"/>
    </source>
</evidence>
<feature type="region of interest" description="Disordered" evidence="1">
    <location>
        <begin position="488"/>
        <end position="510"/>
    </location>
</feature>
<accession>A0A3Q2XGT8</accession>
<dbReference type="GO" id="GO:2000042">
    <property type="term" value="P:negative regulation of double-strand break repair via homologous recombination"/>
    <property type="evidence" value="ECO:0007669"/>
    <property type="project" value="TreeGrafter"/>
</dbReference>
<keyword evidence="3" id="KW-1185">Reference proteome</keyword>
<protein>
    <submittedName>
        <fullName evidence="2">FA complementation group B</fullName>
    </submittedName>
</protein>
<proteinExistence type="predicted"/>
<dbReference type="PANTHER" id="PTHR28450:SF1">
    <property type="entry name" value="FANCONI ANEMIA GROUP B PROTEIN"/>
    <property type="match status" value="1"/>
</dbReference>
<dbReference type="OMA" id="LAFHRVC"/>
<dbReference type="GeneTree" id="ENSGT00390000009885"/>
<dbReference type="Proteomes" id="UP000264820">
    <property type="component" value="Unplaced"/>
</dbReference>
<dbReference type="GO" id="GO:1990414">
    <property type="term" value="P:replication-born double-strand break repair via sister chromatid exchange"/>
    <property type="evidence" value="ECO:0007669"/>
    <property type="project" value="TreeGrafter"/>
</dbReference>
<reference evidence="2" key="1">
    <citation type="submission" date="2025-08" db="UniProtKB">
        <authorList>
            <consortium name="Ensembl"/>
        </authorList>
    </citation>
    <scope>IDENTIFICATION</scope>
</reference>
<dbReference type="Ensembl" id="ENSHCOT00000009582.1">
    <property type="protein sequence ID" value="ENSHCOP00000002947.1"/>
    <property type="gene ID" value="ENSHCOG00000004192.1"/>
</dbReference>
<dbReference type="GO" id="GO:1905168">
    <property type="term" value="P:positive regulation of double-strand break repair via homologous recombination"/>
    <property type="evidence" value="ECO:0007669"/>
    <property type="project" value="TreeGrafter"/>
</dbReference>
<name>A0A3Q2XGT8_HIPCM</name>
<dbReference type="InterPro" id="IPR033333">
    <property type="entry name" value="FANCB"/>
</dbReference>
<reference evidence="2" key="2">
    <citation type="submission" date="2025-09" db="UniProtKB">
        <authorList>
            <consortium name="Ensembl"/>
        </authorList>
    </citation>
    <scope>IDENTIFICATION</scope>
</reference>
<dbReference type="GO" id="GO:0043240">
    <property type="term" value="C:Fanconi anaemia nuclear complex"/>
    <property type="evidence" value="ECO:0007669"/>
    <property type="project" value="InterPro"/>
</dbReference>
<dbReference type="PANTHER" id="PTHR28450">
    <property type="entry name" value="FANCONI ANEMIA GROUP B PROTEIN"/>
    <property type="match status" value="1"/>
</dbReference>
<evidence type="ECO:0000313" key="2">
    <source>
        <dbReference type="Ensembl" id="ENSHCOP00000002947.1"/>
    </source>
</evidence>
<organism evidence="2 3">
    <name type="scientific">Hippocampus comes</name>
    <name type="common">Tiger tail seahorse</name>
    <dbReference type="NCBI Taxonomy" id="109280"/>
    <lineage>
        <taxon>Eukaryota</taxon>
        <taxon>Metazoa</taxon>
        <taxon>Chordata</taxon>
        <taxon>Craniata</taxon>
        <taxon>Vertebrata</taxon>
        <taxon>Euteleostomi</taxon>
        <taxon>Actinopterygii</taxon>
        <taxon>Neopterygii</taxon>
        <taxon>Teleostei</taxon>
        <taxon>Neoteleostei</taxon>
        <taxon>Acanthomorphata</taxon>
        <taxon>Syngnathiaria</taxon>
        <taxon>Syngnathiformes</taxon>
        <taxon>Syngnathoidei</taxon>
        <taxon>Syngnathidae</taxon>
        <taxon>Hippocampus</taxon>
    </lineage>
</organism>
<sequence>RAPFRLRTNSRFVQAVFLQTSQGAAVISHQSAARVDAFIKSKSVLCVHSRTTAPCVLVAKKNKKADFFLYKLFTLSGASQLEPCVEFSLPYKPSGDVCILQGPTVLWTHADAVFHASSDSGGIKRVPLQLSHCLIGELPLHKRQVFILGQQQCSTQQTVAYLLGSGLTFDGAVILPPPYICITKCISVLSAHQAGSLLRCTVLAATSNQQLIYLENGVVEDTCALPFEKPEDIQVVYTGRNGVIFVISFDGGHVCAVWKDTFQIAAQWSNVFSVHVDDYLGCGTEQILLIFKDDCVSGQPLEHFIITDLCGISFSRGEHSGATVKTPPPPANQLLTIQALESRLQSGLSVLQELQGEVRVKDRVVQQSVRALTDVVHHREPKLTQPEQEALVALWESDDESKDEAADDETQAVPAVPCRPHVDKLWHRVVDARMVVGVILAAGGSVPAVGTSLSILTEAGHGSTPAVIQTQSQALWLPALGPSPSASSFSAATFPEPAAKRSKRHDAGGPNDFNTARLAVTAVTRLAPLLNSGCVKCNVMLHYAPRRDASVLAGVPTPIVYHCGQLTVDIHADFKIQLLNNPELKTDEAQEDLLCLLAVLDHWVFRIDSPNHSLGDIDGWLQRRVGCKRVEVSPRHRMFASQGLSSLSLLCWRRISPFHGELAVHSSQLQMLQHLDVLLGYLPASCSIQPIRGLREEGSSEVLALALEKEVASLREFVSPLLRGEQEGEERATGSKEIPEPGTPEGLQRCRLAWQRDAERSMRNLNPRVDVRRNQ</sequence>